<proteinExistence type="inferred from homology"/>
<evidence type="ECO:0000313" key="8">
    <source>
        <dbReference type="EMBL" id="AGS36017.1"/>
    </source>
</evidence>
<dbReference type="InterPro" id="IPR039425">
    <property type="entry name" value="RNA_pol_sigma-70-like"/>
</dbReference>
<dbReference type="InterPro" id="IPR007627">
    <property type="entry name" value="RNA_pol_sigma70_r2"/>
</dbReference>
<protein>
    <submittedName>
        <fullName evidence="8">RNA polymerase sigma factor</fullName>
    </submittedName>
</protein>
<feature type="domain" description="RNA polymerase sigma factor 70 region 4 type 2" evidence="7">
    <location>
        <begin position="158"/>
        <end position="210"/>
    </location>
</feature>
<dbReference type="Pfam" id="PF04542">
    <property type="entry name" value="Sigma70_r2"/>
    <property type="match status" value="1"/>
</dbReference>
<evidence type="ECO:0000259" key="6">
    <source>
        <dbReference type="Pfam" id="PF04542"/>
    </source>
</evidence>
<evidence type="ECO:0000259" key="7">
    <source>
        <dbReference type="Pfam" id="PF08281"/>
    </source>
</evidence>
<dbReference type="GO" id="GO:0006352">
    <property type="term" value="P:DNA-templated transcription initiation"/>
    <property type="evidence" value="ECO:0007669"/>
    <property type="project" value="InterPro"/>
</dbReference>
<dbReference type="PANTHER" id="PTHR43133">
    <property type="entry name" value="RNA POLYMERASE ECF-TYPE SIGMA FACTO"/>
    <property type="match status" value="1"/>
</dbReference>
<dbReference type="RefSeq" id="WP_020936598.1">
    <property type="nucleotide sequence ID" value="NC_021915.1"/>
</dbReference>
<sequence length="224" mass="25047">MAEPAARPQITPAERARRRQLFADFNDAERAENRELPDESDMDLVADFLSGDVSAFSTIVERHRARLLWVARRYTAGNEDDAEDILQDALFKASRNLDSYRAEATLSTWLHRLVMNAGYDFRNHRFRREISTLDQDDAAHDYQDRLAHDPHSEHETAMMLRAALETLRPEQRTALLAVDGAGYTVTSVAESEGVQPGTIKSRRARGRVALADALAALGDGAAVQ</sequence>
<dbReference type="InterPro" id="IPR013325">
    <property type="entry name" value="RNA_pol_sigma_r2"/>
</dbReference>
<keyword evidence="4" id="KW-0238">DNA-binding</keyword>
<comment type="similarity">
    <text evidence="1">Belongs to the sigma-70 factor family. ECF subfamily.</text>
</comment>
<dbReference type="eggNOG" id="COG1595">
    <property type="taxonomic scope" value="Bacteria"/>
</dbReference>
<dbReference type="PANTHER" id="PTHR43133:SF50">
    <property type="entry name" value="ECF RNA POLYMERASE SIGMA FACTOR SIGM"/>
    <property type="match status" value="1"/>
</dbReference>
<dbReference type="AlphaFoldDB" id="S5SY18"/>
<dbReference type="Pfam" id="PF08281">
    <property type="entry name" value="Sigma70_r4_2"/>
    <property type="match status" value="1"/>
</dbReference>
<keyword evidence="3" id="KW-0731">Sigma factor</keyword>
<dbReference type="Gene3D" id="1.10.1740.10">
    <property type="match status" value="1"/>
</dbReference>
<keyword evidence="5" id="KW-0804">Transcription</keyword>
<dbReference type="InterPro" id="IPR014284">
    <property type="entry name" value="RNA_pol_sigma-70_dom"/>
</dbReference>
<dbReference type="GO" id="GO:0003677">
    <property type="term" value="F:DNA binding"/>
    <property type="evidence" value="ECO:0007669"/>
    <property type="project" value="UniProtKB-KW"/>
</dbReference>
<evidence type="ECO:0000256" key="4">
    <source>
        <dbReference type="ARBA" id="ARBA00023125"/>
    </source>
</evidence>
<accession>S5SY18</accession>
<keyword evidence="2" id="KW-0805">Transcription regulation</keyword>
<dbReference type="InterPro" id="IPR013249">
    <property type="entry name" value="RNA_pol_sigma70_r4_t2"/>
</dbReference>
<dbReference type="Gene3D" id="1.10.10.10">
    <property type="entry name" value="Winged helix-like DNA-binding domain superfamily/Winged helix DNA-binding domain"/>
    <property type="match status" value="1"/>
</dbReference>
<dbReference type="SUPFAM" id="SSF88659">
    <property type="entry name" value="Sigma3 and sigma4 domains of RNA polymerase sigma factors"/>
    <property type="match status" value="1"/>
</dbReference>
<dbReference type="InterPro" id="IPR036388">
    <property type="entry name" value="WH-like_DNA-bd_sf"/>
</dbReference>
<dbReference type="EMBL" id="CP003924">
    <property type="protein sequence ID" value="AGS36017.1"/>
    <property type="molecule type" value="Genomic_DNA"/>
</dbReference>
<name>S5SY18_9CORY</name>
<dbReference type="STRING" id="1224163.B841_12735"/>
<dbReference type="SUPFAM" id="SSF88946">
    <property type="entry name" value="Sigma2 domain of RNA polymerase sigma factors"/>
    <property type="match status" value="1"/>
</dbReference>
<evidence type="ECO:0000256" key="5">
    <source>
        <dbReference type="ARBA" id="ARBA00023163"/>
    </source>
</evidence>
<dbReference type="NCBIfam" id="TIGR02937">
    <property type="entry name" value="sigma70-ECF"/>
    <property type="match status" value="1"/>
</dbReference>
<dbReference type="HOGENOM" id="CLU_047691_3_0_11"/>
<evidence type="ECO:0000256" key="2">
    <source>
        <dbReference type="ARBA" id="ARBA00023015"/>
    </source>
</evidence>
<dbReference type="KEGG" id="cmd:B841_12735"/>
<evidence type="ECO:0000256" key="1">
    <source>
        <dbReference type="ARBA" id="ARBA00010641"/>
    </source>
</evidence>
<dbReference type="InterPro" id="IPR013324">
    <property type="entry name" value="RNA_pol_sigma_r3/r4-like"/>
</dbReference>
<dbReference type="PATRIC" id="fig|1224163.3.peg.2572"/>
<dbReference type="GO" id="GO:0016987">
    <property type="term" value="F:sigma factor activity"/>
    <property type="evidence" value="ECO:0007669"/>
    <property type="project" value="UniProtKB-KW"/>
</dbReference>
<organism evidence="8 9">
    <name type="scientific">Corynebacterium maris DSM 45190</name>
    <dbReference type="NCBI Taxonomy" id="1224163"/>
    <lineage>
        <taxon>Bacteria</taxon>
        <taxon>Bacillati</taxon>
        <taxon>Actinomycetota</taxon>
        <taxon>Actinomycetes</taxon>
        <taxon>Mycobacteriales</taxon>
        <taxon>Corynebacteriaceae</taxon>
        <taxon>Corynebacterium</taxon>
    </lineage>
</organism>
<feature type="domain" description="RNA polymerase sigma-70 region 2" evidence="6">
    <location>
        <begin position="59"/>
        <end position="122"/>
    </location>
</feature>
<dbReference type="Proteomes" id="UP000015388">
    <property type="component" value="Chromosome"/>
</dbReference>
<keyword evidence="9" id="KW-1185">Reference proteome</keyword>
<evidence type="ECO:0000313" key="9">
    <source>
        <dbReference type="Proteomes" id="UP000015388"/>
    </source>
</evidence>
<gene>
    <name evidence="8" type="ORF">B841_12735</name>
</gene>
<reference evidence="8 9" key="1">
    <citation type="submission" date="2012-11" db="EMBL/GenBank/DDBJ databases">
        <title>The complete genome sequence of Corynebacterium maris Coryn-1 (=DSM 45190).</title>
        <authorList>
            <person name="Schaffert L."/>
            <person name="Albersmeier A."/>
            <person name="Kalinowski J."/>
            <person name="Ruckert C."/>
        </authorList>
    </citation>
    <scope>NUCLEOTIDE SEQUENCE [LARGE SCALE GENOMIC DNA]</scope>
    <source>
        <strain evidence="9">Coryn-1</strain>
    </source>
</reference>
<evidence type="ECO:0000256" key="3">
    <source>
        <dbReference type="ARBA" id="ARBA00023082"/>
    </source>
</evidence>